<reference evidence="1 2" key="1">
    <citation type="submission" date="2016-10" db="EMBL/GenBank/DDBJ databases">
        <authorList>
            <person name="Varghese N."/>
            <person name="Submissions S."/>
        </authorList>
    </citation>
    <scope>NUCLEOTIDE SEQUENCE [LARGE SCALE GENOMIC DNA]</scope>
    <source>
        <strain evidence="1 2">Sb17</strain>
    </source>
</reference>
<organism evidence="1 2">
    <name type="scientific">Streptococcus equinus</name>
    <name type="common">Streptococcus bovis</name>
    <dbReference type="NCBI Taxonomy" id="1335"/>
    <lineage>
        <taxon>Bacteria</taxon>
        <taxon>Bacillati</taxon>
        <taxon>Bacillota</taxon>
        <taxon>Bacilli</taxon>
        <taxon>Lactobacillales</taxon>
        <taxon>Streptococcaceae</taxon>
        <taxon>Streptococcus</taxon>
    </lineage>
</organism>
<sequence length="175" mass="20260">MTYTKLIASIYYKFLGKTIKNQLKEANILQNQIGYTDTDEETVLLSETSVCQILNGNRNMTYNATLAFQETLNYHTPKILFLQDDSFKIQLLTRLVTLILTDSNFNNTLLRKTLNQKINGFSEKNIQNFIQSHKKIFLASLSNFFPDFLEEETSFEVAEKLADWLSEFACLISQM</sequence>
<accession>A0AAE8HLG8</accession>
<dbReference type="RefSeq" id="WP_074603101.1">
    <property type="nucleotide sequence ID" value="NZ_FNMW01000001.1"/>
</dbReference>
<evidence type="ECO:0000313" key="2">
    <source>
        <dbReference type="Proteomes" id="UP000182107"/>
    </source>
</evidence>
<proteinExistence type="predicted"/>
<evidence type="ECO:0000313" key="1">
    <source>
        <dbReference type="EMBL" id="SDW75267.1"/>
    </source>
</evidence>
<gene>
    <name evidence="1" type="ORF">SAMN05216415_1363</name>
</gene>
<dbReference type="AlphaFoldDB" id="A0AAE8HLG8"/>
<protein>
    <submittedName>
        <fullName evidence="1">Uncharacterized protein</fullName>
    </submittedName>
</protein>
<name>A0AAE8HLG8_STREI</name>
<dbReference type="EMBL" id="FNMW01000001">
    <property type="protein sequence ID" value="SDW75267.1"/>
    <property type="molecule type" value="Genomic_DNA"/>
</dbReference>
<dbReference type="Proteomes" id="UP000182107">
    <property type="component" value="Unassembled WGS sequence"/>
</dbReference>
<comment type="caution">
    <text evidence="1">The sequence shown here is derived from an EMBL/GenBank/DDBJ whole genome shotgun (WGS) entry which is preliminary data.</text>
</comment>